<sequence>MSGDSRSESCGPASFKSAVSIGEYCACAQYSGKGFGAAPWGRTGGGCGRQSSGTALGGVGGDGGGFLGGVGILGLSRLESISINGKTCVPNKAARDFALFVVRTSQKARGTGE</sequence>
<reference evidence="1" key="1">
    <citation type="submission" date="2021-12" db="EMBL/GenBank/DDBJ databases">
        <title>Comparative genomics, transcriptomics and evolutionary studies reveal genomic signatures of adaptation to plant cell wall in hemibiotrophic fungi.</title>
        <authorList>
            <consortium name="DOE Joint Genome Institute"/>
            <person name="Baroncelli R."/>
            <person name="Diaz J.F."/>
            <person name="Benocci T."/>
            <person name="Peng M."/>
            <person name="Battaglia E."/>
            <person name="Haridas S."/>
            <person name="Andreopoulos W."/>
            <person name="Labutti K."/>
            <person name="Pangilinan J."/>
            <person name="Floch G.L."/>
            <person name="Makela M.R."/>
            <person name="Henrissat B."/>
            <person name="Grigoriev I.V."/>
            <person name="Crouch J.A."/>
            <person name="De Vries R.P."/>
            <person name="Sukno S.A."/>
            <person name="Thon M.R."/>
        </authorList>
    </citation>
    <scope>NUCLEOTIDE SEQUENCE</scope>
    <source>
        <strain evidence="1">CBS 112980</strain>
    </source>
</reference>
<dbReference type="RefSeq" id="XP_060367073.1">
    <property type="nucleotide sequence ID" value="XM_060507789.1"/>
</dbReference>
<comment type="caution">
    <text evidence="1">The sequence shown here is derived from an EMBL/GenBank/DDBJ whole genome shotgun (WGS) entry which is preliminary data.</text>
</comment>
<gene>
    <name evidence="1" type="ORF">BDZ83DRAFT_613953</name>
</gene>
<accession>A0AAD8XJ13</accession>
<evidence type="ECO:0000313" key="2">
    <source>
        <dbReference type="Proteomes" id="UP001244207"/>
    </source>
</evidence>
<keyword evidence="2" id="KW-1185">Reference proteome</keyword>
<protein>
    <submittedName>
        <fullName evidence="1">Uncharacterized protein</fullName>
    </submittedName>
</protein>
<evidence type="ECO:0000313" key="1">
    <source>
        <dbReference type="EMBL" id="KAK1727018.1"/>
    </source>
</evidence>
<dbReference type="Proteomes" id="UP001244207">
    <property type="component" value="Unassembled WGS sequence"/>
</dbReference>
<organism evidence="1 2">
    <name type="scientific">Glomerella acutata</name>
    <name type="common">Colletotrichum acutatum</name>
    <dbReference type="NCBI Taxonomy" id="27357"/>
    <lineage>
        <taxon>Eukaryota</taxon>
        <taxon>Fungi</taxon>
        <taxon>Dikarya</taxon>
        <taxon>Ascomycota</taxon>
        <taxon>Pezizomycotina</taxon>
        <taxon>Sordariomycetes</taxon>
        <taxon>Hypocreomycetidae</taxon>
        <taxon>Glomerellales</taxon>
        <taxon>Glomerellaceae</taxon>
        <taxon>Colletotrichum</taxon>
        <taxon>Colletotrichum acutatum species complex</taxon>
    </lineage>
</organism>
<dbReference type="AlphaFoldDB" id="A0AAD8XJ13"/>
<name>A0AAD8XJ13_GLOAC</name>
<dbReference type="GeneID" id="85391688"/>
<dbReference type="EMBL" id="JAHMHS010000027">
    <property type="protein sequence ID" value="KAK1727018.1"/>
    <property type="molecule type" value="Genomic_DNA"/>
</dbReference>
<proteinExistence type="predicted"/>